<sequence length="295" mass="33634">MNPMTGFKRTSAVLSVNYGSADTSFIRDGKLINQPAGIAHFLEHKMFDKRDYDVFELFNKNGGRSNAYTSFTKTNYIFSSTDNVNKNLELLLDFVMQPYFTEQKVNREKGIIAQEINMYKNDPDNQLFTTSVQSMYPETALADDIAGSEESLAKITVGDLKLAYDTFYRPENMTLIISGNLVPEEIMSLIHQNQVKYPKHELNVQFVAPQPKSLTGQTQILAMDVSRPKASFTMRGNFKLIPGEEAVSLKYELGLSLLMNLFFLKTQFSMMIYIIKELLTIHFPSKLRWSGDLHL</sequence>
<dbReference type="PANTHER" id="PTHR11851:SF134">
    <property type="entry name" value="ZINC-DEPENDENT PROTEASE"/>
    <property type="match status" value="1"/>
</dbReference>
<dbReference type="Pfam" id="PF00675">
    <property type="entry name" value="Peptidase_M16"/>
    <property type="match status" value="1"/>
</dbReference>
<dbReference type="EMBL" id="BEXA01000004">
    <property type="protein sequence ID" value="GAY73760.1"/>
    <property type="molecule type" value="Genomic_DNA"/>
</dbReference>
<dbReference type="Gene3D" id="3.30.830.10">
    <property type="entry name" value="Metalloenzyme, LuxS/M16 peptidase-like"/>
    <property type="match status" value="1"/>
</dbReference>
<keyword evidence="4" id="KW-1185">Reference proteome</keyword>
<feature type="domain" description="Peptidase M16 N-terminal" evidence="1">
    <location>
        <begin position="36"/>
        <end position="147"/>
    </location>
</feature>
<proteinExistence type="predicted"/>
<name>A0A401FN07_9LACO</name>
<evidence type="ECO:0000259" key="1">
    <source>
        <dbReference type="Pfam" id="PF00675"/>
    </source>
</evidence>
<dbReference type="InterPro" id="IPR050361">
    <property type="entry name" value="MPP/UQCRC_Complex"/>
</dbReference>
<feature type="domain" description="Peptidase M16 C-terminal" evidence="2">
    <location>
        <begin position="154"/>
        <end position="234"/>
    </location>
</feature>
<gene>
    <name evidence="3" type="ORF">NBRC111893_1906</name>
</gene>
<dbReference type="InterPro" id="IPR011765">
    <property type="entry name" value="Pept_M16_N"/>
</dbReference>
<dbReference type="SUPFAM" id="SSF63411">
    <property type="entry name" value="LuxS/MPP-like metallohydrolase"/>
    <property type="match status" value="1"/>
</dbReference>
<dbReference type="InterPro" id="IPR007863">
    <property type="entry name" value="Peptidase_M16_C"/>
</dbReference>
<evidence type="ECO:0000259" key="2">
    <source>
        <dbReference type="Pfam" id="PF05193"/>
    </source>
</evidence>
<accession>A0A401FN07</accession>
<dbReference type="Pfam" id="PF05193">
    <property type="entry name" value="Peptidase_M16_C"/>
    <property type="match status" value="1"/>
</dbReference>
<organism evidence="3 4">
    <name type="scientific">Lentilactobacillus kosonis</name>
    <dbReference type="NCBI Taxonomy" id="2810561"/>
    <lineage>
        <taxon>Bacteria</taxon>
        <taxon>Bacillati</taxon>
        <taxon>Bacillota</taxon>
        <taxon>Bacilli</taxon>
        <taxon>Lactobacillales</taxon>
        <taxon>Lactobacillaceae</taxon>
        <taxon>Lentilactobacillus</taxon>
    </lineage>
</organism>
<comment type="caution">
    <text evidence="3">The sequence shown here is derived from an EMBL/GenBank/DDBJ whole genome shotgun (WGS) entry which is preliminary data.</text>
</comment>
<reference evidence="3 4" key="1">
    <citation type="submission" date="2017-11" db="EMBL/GenBank/DDBJ databases">
        <title>Draft Genome Sequence of Lactobacillus curieae NBRC 111893 isolated from Koso, a Japanese sugar-Vegetable Fermented Beverage.</title>
        <authorList>
            <person name="Chiou T.Y."/>
            <person name="Oshima K."/>
            <person name="Suda W."/>
            <person name="Hattori M."/>
            <person name="Takahashi T."/>
        </authorList>
    </citation>
    <scope>NUCLEOTIDE SEQUENCE [LARGE SCALE GENOMIC DNA]</scope>
    <source>
        <strain evidence="3 4">NBRC111893</strain>
    </source>
</reference>
<protein>
    <submittedName>
        <fullName evidence="3">Peptidase, M16 family</fullName>
    </submittedName>
</protein>
<evidence type="ECO:0000313" key="4">
    <source>
        <dbReference type="Proteomes" id="UP000286974"/>
    </source>
</evidence>
<dbReference type="GO" id="GO:0046872">
    <property type="term" value="F:metal ion binding"/>
    <property type="evidence" value="ECO:0007669"/>
    <property type="project" value="InterPro"/>
</dbReference>
<dbReference type="InterPro" id="IPR011249">
    <property type="entry name" value="Metalloenz_LuxS/M16"/>
</dbReference>
<evidence type="ECO:0000313" key="3">
    <source>
        <dbReference type="EMBL" id="GAY73760.1"/>
    </source>
</evidence>
<dbReference type="PANTHER" id="PTHR11851">
    <property type="entry name" value="METALLOPROTEASE"/>
    <property type="match status" value="1"/>
</dbReference>
<dbReference type="STRING" id="1138822.PL11_009910"/>
<dbReference type="Proteomes" id="UP000286974">
    <property type="component" value="Unassembled WGS sequence"/>
</dbReference>
<dbReference type="AlphaFoldDB" id="A0A401FN07"/>
<dbReference type="NCBIfam" id="NF047421">
    <property type="entry name" value="YfmH_fam"/>
    <property type="match status" value="1"/>
</dbReference>